<keyword evidence="1" id="KW-0812">Transmembrane</keyword>
<gene>
    <name evidence="2" type="ORF">ACFQ21_18500</name>
</gene>
<reference evidence="3" key="1">
    <citation type="journal article" date="2019" name="Int. J. Syst. Evol. Microbiol.">
        <title>The Global Catalogue of Microorganisms (GCM) 10K type strain sequencing project: providing services to taxonomists for standard genome sequencing and annotation.</title>
        <authorList>
            <consortium name="The Broad Institute Genomics Platform"/>
            <consortium name="The Broad Institute Genome Sequencing Center for Infectious Disease"/>
            <person name="Wu L."/>
            <person name="Ma J."/>
        </authorList>
    </citation>
    <scope>NUCLEOTIDE SEQUENCE [LARGE SCALE GENOMIC DNA]</scope>
    <source>
        <strain evidence="3">CCUG 58938</strain>
    </source>
</reference>
<keyword evidence="3" id="KW-1185">Reference proteome</keyword>
<protein>
    <submittedName>
        <fullName evidence="2">Uncharacterized protein</fullName>
    </submittedName>
</protein>
<name>A0ABW3K4Z0_9BACT</name>
<organism evidence="2 3">
    <name type="scientific">Ohtaekwangia kribbensis</name>
    <dbReference type="NCBI Taxonomy" id="688913"/>
    <lineage>
        <taxon>Bacteria</taxon>
        <taxon>Pseudomonadati</taxon>
        <taxon>Bacteroidota</taxon>
        <taxon>Cytophagia</taxon>
        <taxon>Cytophagales</taxon>
        <taxon>Fulvivirgaceae</taxon>
        <taxon>Ohtaekwangia</taxon>
    </lineage>
</organism>
<evidence type="ECO:0000256" key="1">
    <source>
        <dbReference type="SAM" id="Phobius"/>
    </source>
</evidence>
<evidence type="ECO:0000313" key="2">
    <source>
        <dbReference type="EMBL" id="MFD1001327.1"/>
    </source>
</evidence>
<proteinExistence type="predicted"/>
<sequence length="1928" mass="213266">MKYLRGKILRVIALFMAFNILTGVVAPSVAYALTAGPTSPEFSSFEPVATTDMVNVFTGDFTYNLPVLDIPGPDGAGYSMSLAYHSGVSSEEEASWVGFGWTLNPGAINRNTRGFPDDYNNAHIDYYNKTRPNWTAGTTNDIGIEFFSKDTKTTFGMNASASLRFNNYQGYQRSYGLGVDFLGMVNLGLNYSAQGVTYSAHISPMGVLNRFRNLPDAEKPENQKGRVTDEKLVREEAAKYKSRIAGIIRSKATQGLGSGYGLYSFNESSKAVSLTKYDGYSFNFSTSVQVNAYPPVGLQVGFAGNFNMQHNEPVTPKAAFGFMNNIAEVGENQMSDYYVEKGSSYSKRDYFLGIPFNNADNFNVTGEGLGGGFRFYPQKNGHFYADKVKSSTKFNQLGIEFMVGQNLGIGVDIGTGVEKLSMDNWPSVNGSVGNTSSYRYDSPAGVFRFFNDLGGEVEYSASNEAETASVSQLGNIPGFKRADIAIPTSIYTHLNGNTTNLPAGRSSYIAYHTNEQLSNSVEPFNRTSNVSDLIYRNLPPDNMKSGIAEIAVHNEDGNQYVYGLPTYIKNDASLQFDIKRGSASIFDNYIAYQDVGVTADAYTPDLSKHTTVVGEVKKVPYATNYLLTQILTSDYVDVDGNGVSDKDFGGWTQFNYHKALGTVNDNWYRFRTPYTGLLYQRNSISDVKDDVGSVMSGEKEVYYLKTIETKTHIAFFVTNKSIASRFPSGYNSTYLSGSGNARLDGRGASKDVAGGLETASKAQGGNAARGSEELEYLEKIVLFSKARKDKPIKVTRFDYSYDLVGNLPNSSNGNFPNSKINKNSGKLTLEKVWFEYEGIVNAKISPYVFKYEYKDKDELTTNNEGHLTAKYSVFNELLSRYTKESQNPDYNPHLLDPWGNIQRLGREQQLKDRSWLYQGPDGAVGAKSFDPAAWQLKQIKLPSGGEILVEYEQKDYRYVQDREVMAMASLMPETENYITDEYTNPSYIVNVKDLNITTQAERDKLIEMIQEHYSNGKDKVFFKFLYALTGTIASLDFCKSDYIDGYANFLSVEAVEPQSTTNLNVKITLEGKTVSGTTGLRHNSPRQGCYDLVANQRIGKVDDALGSGCSSVLEEQFDDDIAKRADGSDFSNKSLKLGLIPSLLAIIQGELMIGSRHAIPGKERVCMRMNPELSYLKLPMVGAKKGGGVRVKRLYMLDHGLESGDAALYGTEYLYENEDGTSSGVATNEPSSIRAENPLVKFLPKREQSWFSRITTGEEKDQTEGPLGESLLPSASVGHSRIVVKNIHEGPTGTGFVVHEYLTAKDYPFDKVYGRNAGSEVQRKSIVQTNLDDNTVTDRLKLPAGFFSYSVDKVWAAQGFRFVVNNMHGQLKKLATYGGDYKDFKTDKVYISSSQEYTYFEPGEKIKILKPDGTYSLETPGKEMDVAMEIKSLRDNTMDFSIEMDISITISVWPPVFFSLWPSFQLSDSRVSTHVTSKVLRYPAIVKSVRSTKDGVAAYSENLAFNGSNGKPILVKTLDGFDGVKIGDEVHDGSIYSLTVPASWKYSAMGQKAVDSNNTNQLSTSTGTFVTYGTAGNLINTNNSTWTSNITSANNVLSAEVQTYSNSALVDGWFGADVQANYPGITDAKTKLNKIWRPYETYAYKTDAASSNLATGEDKVYKGGFFKNFSMFNWTSTSQADANWLKLNEVTKYSPHGSALEEKNILGIYSSAKYDYSFGNSSNLLPVMITSNGAYTSIAFDSYETSGNAQIGHSGSKSKQYSGTSLALLSGLSVTEQLNTKGGILKLWLKSDYGTEPQQPEAIVNGARVKMERVAKTGAWTLYSTNVNKSIFPTKGAAFSVSVSYPLRAGENVYIDDVRFQPIDAQSKCYVYDVSTFRLLTQFDDQHFGLYYQYNSEGKLIRKQIETEKGLKTIQETQYNTPKTQNLQ</sequence>
<dbReference type="EMBL" id="JBHTKA010000007">
    <property type="protein sequence ID" value="MFD1001327.1"/>
    <property type="molecule type" value="Genomic_DNA"/>
</dbReference>
<accession>A0ABW3K4Z0</accession>
<keyword evidence="1" id="KW-1133">Transmembrane helix</keyword>
<keyword evidence="1" id="KW-0472">Membrane</keyword>
<dbReference type="RefSeq" id="WP_377580921.1">
    <property type="nucleotide sequence ID" value="NZ_JBHTKA010000007.1"/>
</dbReference>
<comment type="caution">
    <text evidence="2">The sequence shown here is derived from an EMBL/GenBank/DDBJ whole genome shotgun (WGS) entry which is preliminary data.</text>
</comment>
<evidence type="ECO:0000313" key="3">
    <source>
        <dbReference type="Proteomes" id="UP001597112"/>
    </source>
</evidence>
<feature type="transmembrane region" description="Helical" evidence="1">
    <location>
        <begin position="12"/>
        <end position="33"/>
    </location>
</feature>
<dbReference type="Proteomes" id="UP001597112">
    <property type="component" value="Unassembled WGS sequence"/>
</dbReference>